<proteinExistence type="predicted"/>
<dbReference type="Proteomes" id="UP001054902">
    <property type="component" value="Unassembled WGS sequence"/>
</dbReference>
<dbReference type="GO" id="GO:0004930">
    <property type="term" value="F:G protein-coupled receptor activity"/>
    <property type="evidence" value="ECO:0007669"/>
    <property type="project" value="TreeGrafter"/>
</dbReference>
<evidence type="ECO:0000256" key="4">
    <source>
        <dbReference type="ARBA" id="ARBA00023136"/>
    </source>
</evidence>
<dbReference type="EMBL" id="BLLK01000022">
    <property type="protein sequence ID" value="GFH47200.1"/>
    <property type="molecule type" value="Genomic_DNA"/>
</dbReference>
<dbReference type="GO" id="GO:0005886">
    <property type="term" value="C:plasma membrane"/>
    <property type="evidence" value="ECO:0007669"/>
    <property type="project" value="TreeGrafter"/>
</dbReference>
<evidence type="ECO:0000256" key="1">
    <source>
        <dbReference type="ARBA" id="ARBA00004141"/>
    </source>
</evidence>
<evidence type="ECO:0008006" key="9">
    <source>
        <dbReference type="Google" id="ProtNLM"/>
    </source>
</evidence>
<feature type="transmembrane region" description="Helical" evidence="6">
    <location>
        <begin position="218"/>
        <end position="240"/>
    </location>
</feature>
<dbReference type="GO" id="GO:0007189">
    <property type="term" value="P:adenylate cyclase-activating G protein-coupled receptor signaling pathway"/>
    <property type="evidence" value="ECO:0007669"/>
    <property type="project" value="TreeGrafter"/>
</dbReference>
<keyword evidence="8" id="KW-1185">Reference proteome</keyword>
<comment type="caution">
    <text evidence="7">The sequence shown here is derived from an EMBL/GenBank/DDBJ whole genome shotgun (WGS) entry which is preliminary data.</text>
</comment>
<feature type="transmembrane region" description="Helical" evidence="6">
    <location>
        <begin position="342"/>
        <end position="363"/>
    </location>
</feature>
<feature type="transmembrane region" description="Helical" evidence="6">
    <location>
        <begin position="408"/>
        <end position="431"/>
    </location>
</feature>
<organism evidence="7 8">
    <name type="scientific">Chaetoceros tenuissimus</name>
    <dbReference type="NCBI Taxonomy" id="426638"/>
    <lineage>
        <taxon>Eukaryota</taxon>
        <taxon>Sar</taxon>
        <taxon>Stramenopiles</taxon>
        <taxon>Ochrophyta</taxon>
        <taxon>Bacillariophyta</taxon>
        <taxon>Coscinodiscophyceae</taxon>
        <taxon>Chaetocerotophycidae</taxon>
        <taxon>Chaetocerotales</taxon>
        <taxon>Chaetocerotaceae</taxon>
        <taxon>Chaetoceros</taxon>
    </lineage>
</organism>
<feature type="region of interest" description="Disordered" evidence="5">
    <location>
        <begin position="675"/>
        <end position="697"/>
    </location>
</feature>
<protein>
    <recommendedName>
        <fullName evidence="9">G-protein coupled receptors family 2 profile 2 domain-containing protein</fullName>
    </recommendedName>
</protein>
<feature type="transmembrane region" description="Helical" evidence="6">
    <location>
        <begin position="494"/>
        <end position="515"/>
    </location>
</feature>
<dbReference type="SUPFAM" id="SSF81321">
    <property type="entry name" value="Family A G protein-coupled receptor-like"/>
    <property type="match status" value="1"/>
</dbReference>
<accession>A0AAD3CLD2</accession>
<evidence type="ECO:0000256" key="3">
    <source>
        <dbReference type="ARBA" id="ARBA00022989"/>
    </source>
</evidence>
<name>A0AAD3CLD2_9STRA</name>
<evidence type="ECO:0000256" key="5">
    <source>
        <dbReference type="SAM" id="MobiDB-lite"/>
    </source>
</evidence>
<keyword evidence="4 6" id="KW-0472">Membrane</keyword>
<evidence type="ECO:0000256" key="6">
    <source>
        <dbReference type="SAM" id="Phobius"/>
    </source>
</evidence>
<feature type="transmembrane region" description="Helical" evidence="6">
    <location>
        <begin position="252"/>
        <end position="275"/>
    </location>
</feature>
<evidence type="ECO:0000256" key="2">
    <source>
        <dbReference type="ARBA" id="ARBA00022692"/>
    </source>
</evidence>
<evidence type="ECO:0000313" key="8">
    <source>
        <dbReference type="Proteomes" id="UP001054902"/>
    </source>
</evidence>
<dbReference type="PANTHER" id="PTHR23112:SF0">
    <property type="entry name" value="TRANSMEMBRANE PROTEIN 116"/>
    <property type="match status" value="1"/>
</dbReference>
<feature type="transmembrane region" description="Helical" evidence="6">
    <location>
        <begin position="307"/>
        <end position="330"/>
    </location>
</feature>
<dbReference type="PANTHER" id="PTHR23112">
    <property type="entry name" value="G PROTEIN-COUPLED RECEPTOR 157-RELATED"/>
    <property type="match status" value="1"/>
</dbReference>
<reference evidence="7 8" key="1">
    <citation type="journal article" date="2021" name="Sci. Rep.">
        <title>The genome of the diatom Chaetoceros tenuissimus carries an ancient integrated fragment of an extant virus.</title>
        <authorList>
            <person name="Hongo Y."/>
            <person name="Kimura K."/>
            <person name="Takaki Y."/>
            <person name="Yoshida Y."/>
            <person name="Baba S."/>
            <person name="Kobayashi G."/>
            <person name="Nagasaki K."/>
            <person name="Hano T."/>
            <person name="Tomaru Y."/>
        </authorList>
    </citation>
    <scope>NUCLEOTIDE SEQUENCE [LARGE SCALE GENOMIC DNA]</scope>
    <source>
        <strain evidence="7 8">NIES-3715</strain>
    </source>
</reference>
<comment type="subcellular location">
    <subcellularLocation>
        <location evidence="1">Membrane</location>
        <topology evidence="1">Multi-pass membrane protein</topology>
    </subcellularLocation>
</comment>
<evidence type="ECO:0000313" key="7">
    <source>
        <dbReference type="EMBL" id="GFH47200.1"/>
    </source>
</evidence>
<gene>
    <name evidence="7" type="ORF">CTEN210_03675</name>
</gene>
<dbReference type="CDD" id="cd00637">
    <property type="entry name" value="7tm_classA_rhodopsin-like"/>
    <property type="match status" value="1"/>
</dbReference>
<keyword evidence="3 6" id="KW-1133">Transmembrane helix</keyword>
<keyword evidence="2 6" id="KW-0812">Transmembrane</keyword>
<dbReference type="AlphaFoldDB" id="A0AAD3CLD2"/>
<feature type="transmembrane region" description="Helical" evidence="6">
    <location>
        <begin position="461"/>
        <end position="482"/>
    </location>
</feature>
<dbReference type="Gene3D" id="1.20.1070.10">
    <property type="entry name" value="Rhodopsin 7-helix transmembrane proteins"/>
    <property type="match status" value="1"/>
</dbReference>
<sequence>MWKILPALLPFALAGEPLTCLMNDDDHICMRSTNVTHAPNVEPCEVGTHTCLSLVFDGNYTQGAGCVSKADASVGGTCSYLQQYAGYIGREIQCSYCDTNDCNICNIPPEDLLSCQQDIDHDLGFGFDDNRAICKSTTLTTLNYPCFRNTSHCVSADYGGVSTTGYGCIPKIDNDDTKFTCDIIQGDDPRITSCLYCGDEEDCNECTNLYNAMSLSGFLWAFSSGLISTCSSLLILVVIAKSEQKLSTTYHRIMASLSSYDILISVAGGLSTVLLPKDYITEMERFKYHDLNFPVEGTMETCHAQGWLILFGWIGTSGSTLLLCFYYVLLCLRVQETTIRKFVEPICYLVTFISSIIAASLVLKQNMINISDELPYCLLGTFPQFCYTNPNIECEVSFPDIGKVVKSFFTLNAAVLGLMSLSMIFIVFTVFQSEQRLNRIRSSNQENKEQNGIQQKSETRLIVVQALMYILAYAFTWVPLMVQAFSGNGSRHAFRGFALFCIGLQGFWNASIFLYHKVLLVRRSNTDISRFEAFKRVLSSPAEVPNLILSDIDNVVISDRGTNEIEVPSYEDSADVSISKAPNSKLSNASAYEGLSFSSPSALSISDSNGQDSREVHANANGRAVLERKDSKFYPDVVEEVFADDQTDGKSASGLSFGGLFATSFTGMSFDKSAASNSVVNDGKSNEKSTDVSNTSS</sequence>